<keyword evidence="1" id="KW-0812">Transmembrane</keyword>
<proteinExistence type="predicted"/>
<feature type="transmembrane region" description="Helical" evidence="1">
    <location>
        <begin position="14"/>
        <end position="37"/>
    </location>
</feature>
<evidence type="ECO:0000313" key="3">
    <source>
        <dbReference type="EMBL" id="KKR11550.1"/>
    </source>
</evidence>
<protein>
    <recommendedName>
        <fullName evidence="2">SHOCT domain-containing protein</fullName>
    </recommendedName>
</protein>
<comment type="caution">
    <text evidence="3">The sequence shown here is derived from an EMBL/GenBank/DDBJ whole genome shotgun (WGS) entry which is preliminary data.</text>
</comment>
<accession>A0A0G0QMD4</accession>
<keyword evidence="1" id="KW-1133">Transmembrane helix</keyword>
<name>A0A0G0QMD4_9BACT</name>
<evidence type="ECO:0000259" key="2">
    <source>
        <dbReference type="Pfam" id="PF09851"/>
    </source>
</evidence>
<dbReference type="Proteomes" id="UP000034246">
    <property type="component" value="Unassembled WGS sequence"/>
</dbReference>
<sequence length="77" mass="8777">MGYYHWSPMMHNGFGFFGTLAVVAFWVLLFVLVLALFKRGGHSENGSSSKALDILKERYAKGELSKKEFDEMKKEIS</sequence>
<evidence type="ECO:0000313" key="4">
    <source>
        <dbReference type="Proteomes" id="UP000034246"/>
    </source>
</evidence>
<dbReference type="PATRIC" id="fig|1618550.3.peg.510"/>
<reference evidence="3 4" key="1">
    <citation type="journal article" date="2015" name="Nature">
        <title>rRNA introns, odd ribosomes, and small enigmatic genomes across a large radiation of phyla.</title>
        <authorList>
            <person name="Brown C.T."/>
            <person name="Hug L.A."/>
            <person name="Thomas B.C."/>
            <person name="Sharon I."/>
            <person name="Castelle C.J."/>
            <person name="Singh A."/>
            <person name="Wilkins M.J."/>
            <person name="Williams K.H."/>
            <person name="Banfield J.F."/>
        </authorList>
    </citation>
    <scope>NUCLEOTIDE SEQUENCE [LARGE SCALE GENOMIC DNA]</scope>
</reference>
<gene>
    <name evidence="3" type="ORF">UT39_C0006G0056</name>
</gene>
<keyword evidence="1" id="KW-0472">Membrane</keyword>
<dbReference type="AlphaFoldDB" id="A0A0G0QMD4"/>
<feature type="domain" description="SHOCT" evidence="2">
    <location>
        <begin position="51"/>
        <end position="76"/>
    </location>
</feature>
<dbReference type="STRING" id="1618550.UT39_C0006G0056"/>
<dbReference type="InterPro" id="IPR018649">
    <property type="entry name" value="SHOCT"/>
</dbReference>
<evidence type="ECO:0000256" key="1">
    <source>
        <dbReference type="SAM" id="Phobius"/>
    </source>
</evidence>
<organism evidence="3 4">
    <name type="scientific">Candidatus Woesebacteria bacterium GW2011_GWA1_39_21</name>
    <dbReference type="NCBI Taxonomy" id="1618550"/>
    <lineage>
        <taxon>Bacteria</taxon>
        <taxon>Candidatus Woeseibacteriota</taxon>
    </lineage>
</organism>
<dbReference type="EMBL" id="LBWP01000006">
    <property type="protein sequence ID" value="KKR11550.1"/>
    <property type="molecule type" value="Genomic_DNA"/>
</dbReference>
<dbReference type="Pfam" id="PF09851">
    <property type="entry name" value="SHOCT"/>
    <property type="match status" value="1"/>
</dbReference>